<organism evidence="1 2">
    <name type="scientific">Tumebacillus algifaecis</name>
    <dbReference type="NCBI Taxonomy" id="1214604"/>
    <lineage>
        <taxon>Bacteria</taxon>
        <taxon>Bacillati</taxon>
        <taxon>Bacillota</taxon>
        <taxon>Bacilli</taxon>
        <taxon>Bacillales</taxon>
        <taxon>Alicyclobacillaceae</taxon>
        <taxon>Tumebacillus</taxon>
    </lineage>
</organism>
<accession>A0A223CWV7</accession>
<keyword evidence="2" id="KW-1185">Reference proteome</keyword>
<dbReference type="KEGG" id="tab:CIG75_01800"/>
<proteinExistence type="predicted"/>
<dbReference type="EMBL" id="CP022657">
    <property type="protein sequence ID" value="ASS73829.1"/>
    <property type="molecule type" value="Genomic_DNA"/>
</dbReference>
<sequence>MTIRSFWSGRANRMKRVAVIAMRCPRAHLYSFMPFQIRKSKRRFHRKGRLLLLSSVRVPPRGQDKHNTEEEVTLMQTSMKWITGLTAALTALSITGCSATNDFARNEQRYGTNTVQIAPGSERVTMPRFDNKNIDVDGDGDKEHLSGRNDVNNPSVDLRSFTYPGTTNTTQGIYPTSTADRVQNLASSVDGVANSRAVVVGRTVVLGLNLERTVRPADRADLVNIVRQRLLVQAPVFERVHITTDRAQTRRIQRLADEMRAGHSLSLYNDEFMDLTRNVPAVGPSMMPAENR</sequence>
<evidence type="ECO:0008006" key="3">
    <source>
        <dbReference type="Google" id="ProtNLM"/>
    </source>
</evidence>
<dbReference type="Pfam" id="PF09580">
    <property type="entry name" value="Spore_YhcN_YlaJ"/>
    <property type="match status" value="1"/>
</dbReference>
<dbReference type="Proteomes" id="UP000214688">
    <property type="component" value="Chromosome"/>
</dbReference>
<evidence type="ECO:0000313" key="1">
    <source>
        <dbReference type="EMBL" id="ASS73829.1"/>
    </source>
</evidence>
<gene>
    <name evidence="1" type="ORF">CIG75_01800</name>
</gene>
<dbReference type="AlphaFoldDB" id="A0A223CWV7"/>
<reference evidence="1 2" key="1">
    <citation type="journal article" date="2015" name="Int. J. Syst. Evol. Microbiol.">
        <title>Tumebacillus algifaecis sp. nov., isolated from decomposing algal scum.</title>
        <authorList>
            <person name="Wu Y.F."/>
            <person name="Zhang B."/>
            <person name="Xing P."/>
            <person name="Wu Q.L."/>
            <person name="Liu S.J."/>
        </authorList>
    </citation>
    <scope>NUCLEOTIDE SEQUENCE [LARGE SCALE GENOMIC DNA]</scope>
    <source>
        <strain evidence="1 2">THMBR28</strain>
    </source>
</reference>
<dbReference type="InterPro" id="IPR019076">
    <property type="entry name" value="Spore_lipoprot_YhcN/YlaJ-like"/>
</dbReference>
<name>A0A223CWV7_9BACL</name>
<evidence type="ECO:0000313" key="2">
    <source>
        <dbReference type="Proteomes" id="UP000214688"/>
    </source>
</evidence>
<protein>
    <recommendedName>
        <fullName evidence="3">Sporulation protein</fullName>
    </recommendedName>
</protein>